<feature type="domain" description="EGF-like" evidence="3">
    <location>
        <begin position="190"/>
        <end position="226"/>
    </location>
</feature>
<dbReference type="CDD" id="cd00054">
    <property type="entry name" value="EGF_CA"/>
    <property type="match status" value="1"/>
</dbReference>
<evidence type="ECO:0000313" key="4">
    <source>
        <dbReference type="EMBL" id="KAK2120962.1"/>
    </source>
</evidence>
<sequence length="278" mass="30333">MPYVNCPLLQALSEVRSGQARRLQMGGTRELTRDRGFPSHTVGLDHGVITWLLSARATTTRLAVTAGVPLCSITIESRSTSTAQRRRVPLYRCGPVPQSPTLPLCSITIESHSTAMTQRHTVSLYRYGPGTTVVQACEGYFSVTIIQHQGGPLRSPSLQGHVRKFTASLSHHPIIPCFQLSSPCFPLLTDVDECQDNNGGCQQICVNTMGSYECQCHSGFFLSDNQHTCIHRSNEGLEKVHTERWGAKGHALHSGPAGPCANPAPPLPCWKPSFGRPH</sequence>
<evidence type="ECO:0000256" key="2">
    <source>
        <dbReference type="PROSITE-ProRule" id="PRU00076"/>
    </source>
</evidence>
<dbReference type="PROSITE" id="PS50026">
    <property type="entry name" value="EGF_3"/>
    <property type="match status" value="1"/>
</dbReference>
<proteinExistence type="predicted"/>
<dbReference type="InterPro" id="IPR018097">
    <property type="entry name" value="EGF_Ca-bd_CS"/>
</dbReference>
<dbReference type="InterPro" id="IPR000152">
    <property type="entry name" value="EGF-type_Asp/Asn_hydroxyl_site"/>
</dbReference>
<evidence type="ECO:0000259" key="3">
    <source>
        <dbReference type="PROSITE" id="PS50026"/>
    </source>
</evidence>
<dbReference type="PANTHER" id="PTHR24046">
    <property type="entry name" value="SIGNAL PEPTIDE, CUB AND EGF-LIKE DOMAIN-CONTAINING"/>
    <property type="match status" value="1"/>
</dbReference>
<dbReference type="PROSITE" id="PS01187">
    <property type="entry name" value="EGF_CA"/>
    <property type="match status" value="1"/>
</dbReference>
<dbReference type="Proteomes" id="UP001266305">
    <property type="component" value="Unassembled WGS sequence"/>
</dbReference>
<dbReference type="PANTHER" id="PTHR24046:SF4">
    <property type="entry name" value="SIGNAL PEPTIDE, CUB AND EGF-LIKE DOMAIN-CONTAINING PROTEIN 1"/>
    <property type="match status" value="1"/>
</dbReference>
<gene>
    <name evidence="4" type="ORF">P7K49_002348</name>
</gene>
<comment type="caution">
    <text evidence="2">Lacks conserved residue(s) required for the propagation of feature annotation.</text>
</comment>
<comment type="caution">
    <text evidence="4">The sequence shown here is derived from an EMBL/GenBank/DDBJ whole genome shotgun (WGS) entry which is preliminary data.</text>
</comment>
<protein>
    <recommendedName>
        <fullName evidence="3">EGF-like domain-containing protein</fullName>
    </recommendedName>
</protein>
<organism evidence="4 5">
    <name type="scientific">Saguinus oedipus</name>
    <name type="common">Cotton-top tamarin</name>
    <name type="synonym">Oedipomidas oedipus</name>
    <dbReference type="NCBI Taxonomy" id="9490"/>
    <lineage>
        <taxon>Eukaryota</taxon>
        <taxon>Metazoa</taxon>
        <taxon>Chordata</taxon>
        <taxon>Craniata</taxon>
        <taxon>Vertebrata</taxon>
        <taxon>Euteleostomi</taxon>
        <taxon>Mammalia</taxon>
        <taxon>Eutheria</taxon>
        <taxon>Euarchontoglires</taxon>
        <taxon>Primates</taxon>
        <taxon>Haplorrhini</taxon>
        <taxon>Platyrrhini</taxon>
        <taxon>Cebidae</taxon>
        <taxon>Callitrichinae</taxon>
        <taxon>Saguinus</taxon>
    </lineage>
</organism>
<accession>A0ABQ9WH43</accession>
<evidence type="ECO:0000256" key="1">
    <source>
        <dbReference type="ARBA" id="ARBA00023157"/>
    </source>
</evidence>
<keyword evidence="2" id="KW-0245">EGF-like domain</keyword>
<dbReference type="Pfam" id="PF14670">
    <property type="entry name" value="FXa_inhibition"/>
    <property type="match status" value="1"/>
</dbReference>
<dbReference type="InterPro" id="IPR052071">
    <property type="entry name" value="SCUB_EGF-like_domain"/>
</dbReference>
<dbReference type="SMART" id="SM00181">
    <property type="entry name" value="EGF"/>
    <property type="match status" value="1"/>
</dbReference>
<reference evidence="4 5" key="1">
    <citation type="submission" date="2023-05" db="EMBL/GenBank/DDBJ databases">
        <title>B98-5 Cell Line De Novo Hybrid Assembly: An Optical Mapping Approach.</title>
        <authorList>
            <person name="Kananen K."/>
            <person name="Auerbach J.A."/>
            <person name="Kautto E."/>
            <person name="Blachly J.S."/>
        </authorList>
    </citation>
    <scope>NUCLEOTIDE SEQUENCE [LARGE SCALE GENOMIC DNA]</scope>
    <source>
        <strain evidence="4">B95-8</strain>
        <tissue evidence="4">Cell line</tissue>
    </source>
</reference>
<keyword evidence="5" id="KW-1185">Reference proteome</keyword>
<dbReference type="InterPro" id="IPR000742">
    <property type="entry name" value="EGF"/>
</dbReference>
<dbReference type="Gene3D" id="2.10.25.10">
    <property type="entry name" value="Laminin"/>
    <property type="match status" value="1"/>
</dbReference>
<dbReference type="SMART" id="SM00179">
    <property type="entry name" value="EGF_CA"/>
    <property type="match status" value="1"/>
</dbReference>
<name>A0ABQ9WH43_SAGOE</name>
<dbReference type="InterPro" id="IPR001881">
    <property type="entry name" value="EGF-like_Ca-bd_dom"/>
</dbReference>
<evidence type="ECO:0000313" key="5">
    <source>
        <dbReference type="Proteomes" id="UP001266305"/>
    </source>
</evidence>
<keyword evidence="1" id="KW-1015">Disulfide bond</keyword>
<dbReference type="SUPFAM" id="SSF57196">
    <property type="entry name" value="EGF/Laminin"/>
    <property type="match status" value="1"/>
</dbReference>
<dbReference type="EMBL" id="JASSZA010000001">
    <property type="protein sequence ID" value="KAK2120962.1"/>
    <property type="molecule type" value="Genomic_DNA"/>
</dbReference>
<dbReference type="PROSITE" id="PS00010">
    <property type="entry name" value="ASX_HYDROXYL"/>
    <property type="match status" value="1"/>
</dbReference>